<evidence type="ECO:0000313" key="3">
    <source>
        <dbReference type="Proteomes" id="UP001596388"/>
    </source>
</evidence>
<evidence type="ECO:0000256" key="1">
    <source>
        <dbReference type="SAM" id="Phobius"/>
    </source>
</evidence>
<reference evidence="2 3" key="1">
    <citation type="journal article" date="2019" name="Int. J. Syst. Evol. Microbiol.">
        <title>The Global Catalogue of Microorganisms (GCM) 10K type strain sequencing project: providing services to taxonomists for standard genome sequencing and annotation.</title>
        <authorList>
            <consortium name="The Broad Institute Genomics Platform"/>
            <consortium name="The Broad Institute Genome Sequencing Center for Infectious Disease"/>
            <person name="Wu L."/>
            <person name="Ma J."/>
        </authorList>
    </citation>
    <scope>NUCLEOTIDE SEQUENCE [LARGE SCALE GENOMIC DNA]</scope>
    <source>
        <strain evidence="2 3">DT55</strain>
    </source>
</reference>
<proteinExistence type="predicted"/>
<keyword evidence="3" id="KW-1185">Reference proteome</keyword>
<organism evidence="2 3">
    <name type="scientific">Halobaculum marinum</name>
    <dbReference type="NCBI Taxonomy" id="3031996"/>
    <lineage>
        <taxon>Archaea</taxon>
        <taxon>Methanobacteriati</taxon>
        <taxon>Methanobacteriota</taxon>
        <taxon>Stenosarchaea group</taxon>
        <taxon>Halobacteria</taxon>
        <taxon>Halobacteriales</taxon>
        <taxon>Haloferacaceae</taxon>
        <taxon>Halobaculum</taxon>
    </lineage>
</organism>
<accession>A0ABD5WTB5</accession>
<protein>
    <submittedName>
        <fullName evidence="2">DUF4386 family protein</fullName>
    </submittedName>
</protein>
<feature type="transmembrane region" description="Helical" evidence="1">
    <location>
        <begin position="109"/>
        <end position="134"/>
    </location>
</feature>
<dbReference type="Proteomes" id="UP001596388">
    <property type="component" value="Unassembled WGS sequence"/>
</dbReference>
<feature type="transmembrane region" description="Helical" evidence="1">
    <location>
        <begin position="191"/>
        <end position="210"/>
    </location>
</feature>
<gene>
    <name evidence="2" type="ORF">ACFQKD_05295</name>
</gene>
<dbReference type="Pfam" id="PF14329">
    <property type="entry name" value="DUF4386"/>
    <property type="match status" value="1"/>
</dbReference>
<evidence type="ECO:0000313" key="2">
    <source>
        <dbReference type="EMBL" id="MFC7096715.1"/>
    </source>
</evidence>
<sequence>MVDRTASGNTGQIAIERSADGGEVVLRRAGGVAALVAAATFVVGFALFLTVLAAAGYGDDAARSVAFLLDNRALLTAWNLVIYVVFGTALVVLALALHRRLRDDTPVLAAVATVFGQIWAGLVIGAGMVANVAIGAVVDAAGRSPAEAEATWATLRAVENGLGGGNEIVGSLWVILVGWAAIRGGSLPRTVCYLGFVAGVAGLLTVVPGLGDLGAIFGFGLIAWFAWVGIHLLRAGGDDELTTGADPDDGVAAATRF</sequence>
<feature type="transmembrane region" description="Helical" evidence="1">
    <location>
        <begin position="168"/>
        <end position="184"/>
    </location>
</feature>
<dbReference type="InterPro" id="IPR025495">
    <property type="entry name" value="DUF4386"/>
</dbReference>
<comment type="caution">
    <text evidence="2">The sequence shown here is derived from an EMBL/GenBank/DDBJ whole genome shotgun (WGS) entry which is preliminary data.</text>
</comment>
<feature type="transmembrane region" description="Helical" evidence="1">
    <location>
        <begin position="32"/>
        <end position="57"/>
    </location>
</feature>
<name>A0ABD5WTB5_9EURY</name>
<dbReference type="EMBL" id="JBHTAG010000002">
    <property type="protein sequence ID" value="MFC7096715.1"/>
    <property type="molecule type" value="Genomic_DNA"/>
</dbReference>
<keyword evidence="1" id="KW-0812">Transmembrane</keyword>
<dbReference type="RefSeq" id="WP_276238823.1">
    <property type="nucleotide sequence ID" value="NZ_CP119989.1"/>
</dbReference>
<feature type="transmembrane region" description="Helical" evidence="1">
    <location>
        <begin position="77"/>
        <end position="97"/>
    </location>
</feature>
<keyword evidence="1" id="KW-1133">Transmembrane helix</keyword>
<dbReference type="AlphaFoldDB" id="A0ABD5WTB5"/>
<keyword evidence="1" id="KW-0472">Membrane</keyword>
<dbReference type="GeneID" id="79269394"/>